<dbReference type="PROSITE" id="PS50006">
    <property type="entry name" value="FHA_DOMAIN"/>
    <property type="match status" value="1"/>
</dbReference>
<dbReference type="InterPro" id="IPR051176">
    <property type="entry name" value="Cent_Immune-Sig_Mod"/>
</dbReference>
<dbReference type="EMBL" id="JASNQZ010000010">
    <property type="protein sequence ID" value="KAL0952713.1"/>
    <property type="molecule type" value="Genomic_DNA"/>
</dbReference>
<protein>
    <recommendedName>
        <fullName evidence="1">FHA domain-containing protein</fullName>
    </recommendedName>
</protein>
<name>A0ABR3JAK0_9AGAR</name>
<feature type="domain" description="FHA" evidence="1">
    <location>
        <begin position="35"/>
        <end position="91"/>
    </location>
</feature>
<sequence length="137" mass="15390">MQLHSSPILCIYPFDGDRSFTTKRIPLTDDGKYHVTVGRDCTSTTTPTAQNGFFESKVLSRKHAEIWSEHGTIFIKDTKSLNGTYVNGVRLSLEQEESAPHELKNGDVLELGYDVCGDDGQTVLHHKIKGRVSYEFE</sequence>
<reference evidence="3" key="1">
    <citation type="submission" date="2024-06" db="EMBL/GenBank/DDBJ databases">
        <title>Multi-omics analyses provide insights into the biosynthesis of the anticancer antibiotic pleurotin in Hohenbuehelia grisea.</title>
        <authorList>
            <person name="Weaver J.A."/>
            <person name="Alberti F."/>
        </authorList>
    </citation>
    <scope>NUCLEOTIDE SEQUENCE [LARGE SCALE GENOMIC DNA]</scope>
    <source>
        <strain evidence="3">T-177</strain>
    </source>
</reference>
<dbReference type="SMART" id="SM00240">
    <property type="entry name" value="FHA"/>
    <property type="match status" value="1"/>
</dbReference>
<dbReference type="InterPro" id="IPR008984">
    <property type="entry name" value="SMAD_FHA_dom_sf"/>
</dbReference>
<proteinExistence type="predicted"/>
<accession>A0ABR3JAK0</accession>
<dbReference type="PANTHER" id="PTHR15715:SF37">
    <property type="entry name" value="LD47843P"/>
    <property type="match status" value="1"/>
</dbReference>
<dbReference type="Gene3D" id="2.60.200.20">
    <property type="match status" value="1"/>
</dbReference>
<comment type="caution">
    <text evidence="2">The sequence shown here is derived from an EMBL/GenBank/DDBJ whole genome shotgun (WGS) entry which is preliminary data.</text>
</comment>
<keyword evidence="3" id="KW-1185">Reference proteome</keyword>
<dbReference type="InterPro" id="IPR000253">
    <property type="entry name" value="FHA_dom"/>
</dbReference>
<organism evidence="2 3">
    <name type="scientific">Hohenbuehelia grisea</name>
    <dbReference type="NCBI Taxonomy" id="104357"/>
    <lineage>
        <taxon>Eukaryota</taxon>
        <taxon>Fungi</taxon>
        <taxon>Dikarya</taxon>
        <taxon>Basidiomycota</taxon>
        <taxon>Agaricomycotina</taxon>
        <taxon>Agaricomycetes</taxon>
        <taxon>Agaricomycetidae</taxon>
        <taxon>Agaricales</taxon>
        <taxon>Pleurotineae</taxon>
        <taxon>Pleurotaceae</taxon>
        <taxon>Hohenbuehelia</taxon>
    </lineage>
</organism>
<evidence type="ECO:0000313" key="3">
    <source>
        <dbReference type="Proteomes" id="UP001556367"/>
    </source>
</evidence>
<gene>
    <name evidence="2" type="ORF">HGRIS_006949</name>
</gene>
<dbReference type="PANTHER" id="PTHR15715">
    <property type="entry name" value="CENTROSOMAL PROTEIN OF 170 KDA"/>
    <property type="match status" value="1"/>
</dbReference>
<dbReference type="SUPFAM" id="SSF49879">
    <property type="entry name" value="SMAD/FHA domain"/>
    <property type="match status" value="1"/>
</dbReference>
<evidence type="ECO:0000259" key="1">
    <source>
        <dbReference type="PROSITE" id="PS50006"/>
    </source>
</evidence>
<dbReference type="Proteomes" id="UP001556367">
    <property type="component" value="Unassembled WGS sequence"/>
</dbReference>
<evidence type="ECO:0000313" key="2">
    <source>
        <dbReference type="EMBL" id="KAL0952713.1"/>
    </source>
</evidence>
<dbReference type="Pfam" id="PF00498">
    <property type="entry name" value="FHA"/>
    <property type="match status" value="1"/>
</dbReference>